<reference evidence="1 2" key="1">
    <citation type="submission" date="2018-12" db="EMBL/GenBank/DDBJ databases">
        <title>Rubrispira sanarue gen. nov., sp., nov., a member of the order Silvanigrellales, isolated from a brackish lake in Hamamatsu Japan.</title>
        <authorList>
            <person name="Maejima Y."/>
            <person name="Iino T."/>
            <person name="Muraguchi Y."/>
            <person name="Fukuda K."/>
            <person name="Nojiri H."/>
            <person name="Ohkuma M."/>
            <person name="Moriuchi R."/>
            <person name="Dohra H."/>
            <person name="Kimbara K."/>
            <person name="Shintani M."/>
        </authorList>
    </citation>
    <scope>NUCLEOTIDE SEQUENCE [LARGE SCALE GENOMIC DNA]</scope>
    <source>
        <strain evidence="1 2">RF1110005</strain>
    </source>
</reference>
<accession>A0A4P2VQ83</accession>
<protein>
    <submittedName>
        <fullName evidence="1">Uncharacterized protein</fullName>
    </submittedName>
</protein>
<dbReference type="RefSeq" id="WP_130612417.1">
    <property type="nucleotide sequence ID" value="NZ_AP019368.1"/>
</dbReference>
<sequence>MSISVIILAGTSFALSNVTTQGNTQHIIDEAEKINFKVANSDELTTACGKIGVTVVLQPGVTVTTVLSAGSL</sequence>
<evidence type="ECO:0000313" key="2">
    <source>
        <dbReference type="Proteomes" id="UP000291236"/>
    </source>
</evidence>
<dbReference type="AlphaFoldDB" id="A0A4P2VQ83"/>
<dbReference type="Proteomes" id="UP000291236">
    <property type="component" value="Chromosome"/>
</dbReference>
<dbReference type="KEGG" id="sbf:JCM31447_29910"/>
<evidence type="ECO:0000313" key="1">
    <source>
        <dbReference type="EMBL" id="BBH54520.1"/>
    </source>
</evidence>
<organism evidence="1 2">
    <name type="scientific">Fluviispira sanaruensis</name>
    <dbReference type="NCBI Taxonomy" id="2493639"/>
    <lineage>
        <taxon>Bacteria</taxon>
        <taxon>Pseudomonadati</taxon>
        <taxon>Bdellovibrionota</taxon>
        <taxon>Oligoflexia</taxon>
        <taxon>Silvanigrellales</taxon>
        <taxon>Silvanigrellaceae</taxon>
        <taxon>Fluviispira</taxon>
    </lineage>
</organism>
<gene>
    <name evidence="1" type="ORF">JCM31447_29910</name>
</gene>
<dbReference type="EMBL" id="AP019368">
    <property type="protein sequence ID" value="BBH54520.1"/>
    <property type="molecule type" value="Genomic_DNA"/>
</dbReference>
<name>A0A4P2VQ83_FLUSA</name>
<proteinExistence type="predicted"/>
<keyword evidence="2" id="KW-1185">Reference proteome</keyword>